<evidence type="ECO:0000313" key="1">
    <source>
        <dbReference type="EMBL" id="VDM55856.1"/>
    </source>
</evidence>
<sequence>MWINTCFDNLGLYALTSNYDEEDLKKFYREDHVFFKAIIGDFHANTGLRRTSEEPHIGTHGLKWNKQGELAKQCRQAIKESLKERSSSNGRSRRG</sequence>
<keyword evidence="2" id="KW-1185">Reference proteome</keyword>
<dbReference type="OrthoDB" id="10458493at2759"/>
<protein>
    <submittedName>
        <fullName evidence="3">EthD domain-containing protein</fullName>
    </submittedName>
</protein>
<evidence type="ECO:0000313" key="3">
    <source>
        <dbReference type="WBParaSite" id="ACOC_0000427001-mRNA-1"/>
    </source>
</evidence>
<dbReference type="WBParaSite" id="ACOC_0000427001-mRNA-1">
    <property type="protein sequence ID" value="ACOC_0000427001-mRNA-1"/>
    <property type="gene ID" value="ACOC_0000427001"/>
</dbReference>
<name>A0A0R3PIS5_ANGCS</name>
<evidence type="ECO:0000313" key="2">
    <source>
        <dbReference type="Proteomes" id="UP000267027"/>
    </source>
</evidence>
<dbReference type="EMBL" id="UYYA01003810">
    <property type="protein sequence ID" value="VDM55856.1"/>
    <property type="molecule type" value="Genomic_DNA"/>
</dbReference>
<gene>
    <name evidence="1" type="ORF">ACOC_LOCUS4271</name>
</gene>
<proteinExistence type="predicted"/>
<organism evidence="3">
    <name type="scientific">Angiostrongylus costaricensis</name>
    <name type="common">Nematode worm</name>
    <dbReference type="NCBI Taxonomy" id="334426"/>
    <lineage>
        <taxon>Eukaryota</taxon>
        <taxon>Metazoa</taxon>
        <taxon>Ecdysozoa</taxon>
        <taxon>Nematoda</taxon>
        <taxon>Chromadorea</taxon>
        <taxon>Rhabditida</taxon>
        <taxon>Rhabditina</taxon>
        <taxon>Rhabditomorpha</taxon>
        <taxon>Strongyloidea</taxon>
        <taxon>Metastrongylidae</taxon>
        <taxon>Angiostrongylus</taxon>
    </lineage>
</organism>
<reference evidence="1 2" key="2">
    <citation type="submission" date="2018-11" db="EMBL/GenBank/DDBJ databases">
        <authorList>
            <consortium name="Pathogen Informatics"/>
        </authorList>
    </citation>
    <scope>NUCLEOTIDE SEQUENCE [LARGE SCALE GENOMIC DNA]</scope>
    <source>
        <strain evidence="1 2">Costa Rica</strain>
    </source>
</reference>
<dbReference type="Proteomes" id="UP000267027">
    <property type="component" value="Unassembled WGS sequence"/>
</dbReference>
<dbReference type="AlphaFoldDB" id="A0A0R3PIS5"/>
<accession>A0A0R3PIS5</accession>
<reference evidence="3" key="1">
    <citation type="submission" date="2017-02" db="UniProtKB">
        <authorList>
            <consortium name="WormBaseParasite"/>
        </authorList>
    </citation>
    <scope>IDENTIFICATION</scope>
</reference>